<dbReference type="InterPro" id="IPR036661">
    <property type="entry name" value="Luciferase-like_sf"/>
</dbReference>
<sequence>MVRARGERDHPGMSTEPIGVVVIPGAGWRAADVREVARAAEDAGYAAVLSAEVNSDTLTTAQVMGGATSRIRVGTWVADIYLRHSYVLAKGAGLIADDTGGRFVLGLGVSHQPVNTALGIAMGEPGADLLRYTAELRDWFAGKGPVTHLPQQPAPVAVPIHHATLGMRAVERAAEVADGIMPTMWSPERTERSREAIVRGRHRAPQLGPLEVTLGIPTFVGDDLPTLRDLARQNLALYTTFPFFRRMWRSEGYVEETDRMARGEGGAALSDRLLDSFCLLGPVPRCRERLARYREAGVELPILVPPIGPAAALAVLDALVPG</sequence>
<dbReference type="Proteomes" id="UP001143463">
    <property type="component" value="Unassembled WGS sequence"/>
</dbReference>
<evidence type="ECO:0000259" key="2">
    <source>
        <dbReference type="Pfam" id="PF00296"/>
    </source>
</evidence>
<dbReference type="InterPro" id="IPR050564">
    <property type="entry name" value="F420-G6PD/mer"/>
</dbReference>
<dbReference type="AlphaFoldDB" id="A0A9W6P053"/>
<dbReference type="EMBL" id="BSFQ01000046">
    <property type="protein sequence ID" value="GLL15407.1"/>
    <property type="molecule type" value="Genomic_DNA"/>
</dbReference>
<feature type="domain" description="Luciferase-like" evidence="2">
    <location>
        <begin position="29"/>
        <end position="299"/>
    </location>
</feature>
<dbReference type="CDD" id="cd01097">
    <property type="entry name" value="Tetrahydromethanopterin_reductase"/>
    <property type="match status" value="1"/>
</dbReference>
<accession>A0A9W6P053</accession>
<name>A0A9W6P053_9PSEU</name>
<evidence type="ECO:0000313" key="3">
    <source>
        <dbReference type="EMBL" id="GLL15407.1"/>
    </source>
</evidence>
<dbReference type="SUPFAM" id="SSF51679">
    <property type="entry name" value="Bacterial luciferase-like"/>
    <property type="match status" value="1"/>
</dbReference>
<dbReference type="PANTHER" id="PTHR43244:SF1">
    <property type="entry name" value="5,10-METHYLENETETRAHYDROMETHANOPTERIN REDUCTASE"/>
    <property type="match status" value="1"/>
</dbReference>
<evidence type="ECO:0000313" key="4">
    <source>
        <dbReference type="Proteomes" id="UP001143463"/>
    </source>
</evidence>
<dbReference type="Gene3D" id="3.20.20.30">
    <property type="entry name" value="Luciferase-like domain"/>
    <property type="match status" value="1"/>
</dbReference>
<reference evidence="3" key="2">
    <citation type="submission" date="2023-01" db="EMBL/GenBank/DDBJ databases">
        <authorList>
            <person name="Sun Q."/>
            <person name="Evtushenko L."/>
        </authorList>
    </citation>
    <scope>NUCLEOTIDE SEQUENCE</scope>
    <source>
        <strain evidence="3">VKM Ac-1069</strain>
    </source>
</reference>
<keyword evidence="4" id="KW-1185">Reference proteome</keyword>
<keyword evidence="1" id="KW-0560">Oxidoreductase</keyword>
<proteinExistence type="predicted"/>
<reference evidence="3" key="1">
    <citation type="journal article" date="2014" name="Int. J. Syst. Evol. Microbiol.">
        <title>Complete genome sequence of Corynebacterium casei LMG S-19264T (=DSM 44701T), isolated from a smear-ripened cheese.</title>
        <authorList>
            <consortium name="US DOE Joint Genome Institute (JGI-PGF)"/>
            <person name="Walter F."/>
            <person name="Albersmeier A."/>
            <person name="Kalinowski J."/>
            <person name="Ruckert C."/>
        </authorList>
    </citation>
    <scope>NUCLEOTIDE SEQUENCE</scope>
    <source>
        <strain evidence="3">VKM Ac-1069</strain>
    </source>
</reference>
<dbReference type="InterPro" id="IPR011251">
    <property type="entry name" value="Luciferase-like_dom"/>
</dbReference>
<gene>
    <name evidence="3" type="ORF">GCM10017577_65570</name>
</gene>
<protein>
    <submittedName>
        <fullName evidence="3">LLM class F420-dependent oxidoreductase</fullName>
    </submittedName>
</protein>
<comment type="caution">
    <text evidence="3">The sequence shown here is derived from an EMBL/GenBank/DDBJ whole genome shotgun (WGS) entry which is preliminary data.</text>
</comment>
<dbReference type="Pfam" id="PF00296">
    <property type="entry name" value="Bac_luciferase"/>
    <property type="match status" value="1"/>
</dbReference>
<dbReference type="PANTHER" id="PTHR43244">
    <property type="match status" value="1"/>
</dbReference>
<evidence type="ECO:0000256" key="1">
    <source>
        <dbReference type="ARBA" id="ARBA00023002"/>
    </source>
</evidence>
<dbReference type="GO" id="GO:0016705">
    <property type="term" value="F:oxidoreductase activity, acting on paired donors, with incorporation or reduction of molecular oxygen"/>
    <property type="evidence" value="ECO:0007669"/>
    <property type="project" value="InterPro"/>
</dbReference>
<organism evidence="3 4">
    <name type="scientific">Pseudonocardia halophobica</name>
    <dbReference type="NCBI Taxonomy" id="29401"/>
    <lineage>
        <taxon>Bacteria</taxon>
        <taxon>Bacillati</taxon>
        <taxon>Actinomycetota</taxon>
        <taxon>Actinomycetes</taxon>
        <taxon>Pseudonocardiales</taxon>
        <taxon>Pseudonocardiaceae</taxon>
        <taxon>Pseudonocardia</taxon>
    </lineage>
</organism>